<dbReference type="GO" id="GO:0003723">
    <property type="term" value="F:RNA binding"/>
    <property type="evidence" value="ECO:0007669"/>
    <property type="project" value="TreeGrafter"/>
</dbReference>
<dbReference type="PROSITE" id="PS51286">
    <property type="entry name" value="RAP"/>
    <property type="match status" value="1"/>
</dbReference>
<evidence type="ECO:0000313" key="3">
    <source>
        <dbReference type="EnsemblPlants" id="Kaladp0035s0083.1.v1.1"/>
    </source>
</evidence>
<keyword evidence="4" id="KW-1185">Reference proteome</keyword>
<dbReference type="GO" id="GO:0000963">
    <property type="term" value="P:mitochondrial RNA processing"/>
    <property type="evidence" value="ECO:0007669"/>
    <property type="project" value="TreeGrafter"/>
</dbReference>
<protein>
    <recommendedName>
        <fullName evidence="2">RAP domain-containing protein</fullName>
    </recommendedName>
</protein>
<dbReference type="Gramene" id="Kaladp0035s0083.1.v1.1">
    <property type="protein sequence ID" value="Kaladp0035s0083.1.v1.1"/>
    <property type="gene ID" value="Kaladp0035s0083.v1.1"/>
</dbReference>
<dbReference type="InterPro" id="IPR058917">
    <property type="entry name" value="RESC6_dom"/>
</dbReference>
<name>A0A7N0ZUB0_KALFE</name>
<dbReference type="Gramene" id="Kaladp0035s0083.2.v1.1">
    <property type="protein sequence ID" value="Kaladp0035s0083.2.v1.1"/>
    <property type="gene ID" value="Kaladp0035s0083.v1.1"/>
</dbReference>
<dbReference type="OMA" id="FSHVWRT"/>
<dbReference type="EnsemblPlants" id="Kaladp0035s0083.2.v1.1">
    <property type="protein sequence ID" value="Kaladp0035s0083.2.v1.1"/>
    <property type="gene ID" value="Kaladp0035s0083.v1.1"/>
</dbReference>
<feature type="region of interest" description="Disordered" evidence="1">
    <location>
        <begin position="135"/>
        <end position="180"/>
    </location>
</feature>
<dbReference type="SMART" id="SM00952">
    <property type="entry name" value="RAP"/>
    <property type="match status" value="1"/>
</dbReference>
<evidence type="ECO:0000313" key="4">
    <source>
        <dbReference type="Proteomes" id="UP000594263"/>
    </source>
</evidence>
<dbReference type="PANTHER" id="PTHR21228:SF40">
    <property type="entry name" value="LD45607P"/>
    <property type="match status" value="1"/>
</dbReference>
<organism evidence="3 4">
    <name type="scientific">Kalanchoe fedtschenkoi</name>
    <name type="common">Lavender scallops</name>
    <name type="synonym">South American air plant</name>
    <dbReference type="NCBI Taxonomy" id="63787"/>
    <lineage>
        <taxon>Eukaryota</taxon>
        <taxon>Viridiplantae</taxon>
        <taxon>Streptophyta</taxon>
        <taxon>Embryophyta</taxon>
        <taxon>Tracheophyta</taxon>
        <taxon>Spermatophyta</taxon>
        <taxon>Magnoliopsida</taxon>
        <taxon>eudicotyledons</taxon>
        <taxon>Gunneridae</taxon>
        <taxon>Pentapetalae</taxon>
        <taxon>Saxifragales</taxon>
        <taxon>Crassulaceae</taxon>
        <taxon>Kalanchoe</taxon>
    </lineage>
</organism>
<dbReference type="GO" id="GO:1901259">
    <property type="term" value="P:chloroplast rRNA processing"/>
    <property type="evidence" value="ECO:0007669"/>
    <property type="project" value="EnsemblPlants"/>
</dbReference>
<dbReference type="InterPro" id="IPR013584">
    <property type="entry name" value="RAP"/>
</dbReference>
<dbReference type="GO" id="GO:0044528">
    <property type="term" value="P:regulation of mitochondrial mRNA stability"/>
    <property type="evidence" value="ECO:0007669"/>
    <property type="project" value="TreeGrafter"/>
</dbReference>
<dbReference type="Pfam" id="PF08373">
    <property type="entry name" value="RAP"/>
    <property type="match status" value="1"/>
</dbReference>
<dbReference type="PANTHER" id="PTHR21228">
    <property type="entry name" value="FAST LEU-RICH DOMAIN-CONTAINING"/>
    <property type="match status" value="1"/>
</dbReference>
<feature type="compositionally biased region" description="Basic and acidic residues" evidence="1">
    <location>
        <begin position="151"/>
        <end position="161"/>
    </location>
</feature>
<feature type="compositionally biased region" description="Acidic residues" evidence="1">
    <location>
        <begin position="162"/>
        <end position="180"/>
    </location>
</feature>
<dbReference type="Gene3D" id="3.40.960.10">
    <property type="entry name" value="VSR Endonuclease"/>
    <property type="match status" value="1"/>
</dbReference>
<dbReference type="EnsemblPlants" id="Kaladp0035s0083.1.v1.1">
    <property type="protein sequence ID" value="Kaladp0035s0083.1.v1.1"/>
    <property type="gene ID" value="Kaladp0035s0083.v1.1"/>
</dbReference>
<evidence type="ECO:0000259" key="2">
    <source>
        <dbReference type="PROSITE" id="PS51286"/>
    </source>
</evidence>
<accession>A0A7N0ZUB0</accession>
<sequence>MEGLLSSLHPHRYLQSPICIPKPLFFHNPQFTVGRLNFVTPCVAGNKSVASNSVTDDVAVVDGNVQESPKDWELEFLGEGKGSGKDFAASPGKKLKQKPKSDLLKDTDSMDWCVRARKMALRSIEARGLSRNMENFVNGKKQKKKSKRNVVRKEKVGKKSDDVDEEGGESDVDGDEENLDIDTIDQLMSTVSGIGGGMFEEKKEKNREIFIERLSQFAGPSDRRKEIHLNRAIVDAQTAEEVLEVAAETIMAVGKGLSPSPLSPLNIATALHRIAKNMEKNSMMKSRRLAFARQREMSMLVAIALMALPECSAQGVSNVAWALSKIGGDLLYLSEMDRVAEVAITKVGDFNAQNVANISGAFASMQHSDPFLFSELSKRAATIIHTFQEQEIAQVLWAFASLNEPAETLLESLDIVFKEGDQFKFCPEGSLADNDNSIQNLTVEAKTGSPSLSFTRDQLGNIAWSYTVLGQMDRLFFSHVWKTLGYFEEQKILEQYRKDIMFSSQVYLANQCLKIEYPHLQLSLNNELEQKLSLAVKTKRFNQKTTSSFQKEVARLLVSTGFDWVKEYAVDGYTLDAVLVDQKVALEIDGPTHFSRNSGAPLGHTMLKRRYITALGWKLVFVSHQEWEELQGESEQLTYLRKILEESIGCYTS</sequence>
<dbReference type="GO" id="GO:0005759">
    <property type="term" value="C:mitochondrial matrix"/>
    <property type="evidence" value="ECO:0007669"/>
    <property type="project" value="TreeGrafter"/>
</dbReference>
<dbReference type="Proteomes" id="UP000594263">
    <property type="component" value="Unplaced"/>
</dbReference>
<dbReference type="GO" id="GO:0035770">
    <property type="term" value="C:ribonucleoprotein granule"/>
    <property type="evidence" value="ECO:0007669"/>
    <property type="project" value="TreeGrafter"/>
</dbReference>
<dbReference type="GO" id="GO:0009507">
    <property type="term" value="C:chloroplast"/>
    <property type="evidence" value="ECO:0007669"/>
    <property type="project" value="EnsemblPlants"/>
</dbReference>
<feature type="domain" description="RAP" evidence="2">
    <location>
        <begin position="584"/>
        <end position="642"/>
    </location>
</feature>
<reference evidence="3" key="1">
    <citation type="submission" date="2021-01" db="UniProtKB">
        <authorList>
            <consortium name="EnsemblPlants"/>
        </authorList>
    </citation>
    <scope>IDENTIFICATION</scope>
</reference>
<feature type="compositionally biased region" description="Basic residues" evidence="1">
    <location>
        <begin position="140"/>
        <end position="150"/>
    </location>
</feature>
<evidence type="ECO:0000256" key="1">
    <source>
        <dbReference type="SAM" id="MobiDB-lite"/>
    </source>
</evidence>
<dbReference type="InterPro" id="IPR050870">
    <property type="entry name" value="FAST_kinase"/>
</dbReference>
<proteinExistence type="predicted"/>
<dbReference type="Pfam" id="PF26188">
    <property type="entry name" value="RESC6"/>
    <property type="match status" value="1"/>
</dbReference>
<dbReference type="AlphaFoldDB" id="A0A7N0ZUB0"/>